<organism evidence="7 8">
    <name type="scientific">Stackebrandtia endophytica</name>
    <dbReference type="NCBI Taxonomy" id="1496996"/>
    <lineage>
        <taxon>Bacteria</taxon>
        <taxon>Bacillati</taxon>
        <taxon>Actinomycetota</taxon>
        <taxon>Actinomycetes</taxon>
        <taxon>Glycomycetales</taxon>
        <taxon>Glycomycetaceae</taxon>
        <taxon>Stackebrandtia</taxon>
    </lineage>
</organism>
<dbReference type="Pfam" id="PF04679">
    <property type="entry name" value="DNA_ligase_A_C"/>
    <property type="match status" value="1"/>
</dbReference>
<evidence type="ECO:0000259" key="6">
    <source>
        <dbReference type="Pfam" id="PF04679"/>
    </source>
</evidence>
<keyword evidence="3" id="KW-0436">Ligase</keyword>
<dbReference type="PANTHER" id="PTHR45674:SF4">
    <property type="entry name" value="DNA LIGASE 1"/>
    <property type="match status" value="1"/>
</dbReference>
<evidence type="ECO:0000313" key="8">
    <source>
        <dbReference type="Proteomes" id="UP000317043"/>
    </source>
</evidence>
<name>A0A543B3U7_9ACTN</name>
<sequence>MSVTRVTPMLATTGDLPEGREWAFEFKWDGIRALVDVSTRHGVRVTSRTGRDITVAFPELTRLAEQVPDALLDGELVAFDQDGKISFGKIIERMHATDPAQIARLSRRTPIAYLIFDLLRFDGSDTRPLPYIDRRGLLEELDLVGEAWQTPVNHADGAVAMTVALENDLEGVVAKRRTATYQSRRSHDWVKVKPEFHLEVVVGGWRRQVREVGSILVGEPTTDDRLRFRGRVAAGISATMEAQLLKLLRPLATTTAPFDSGITADDARGTTWVRPELVVEVDYGSITPDGRLRFSRLRRIRTDRAAIDARR</sequence>
<dbReference type="SUPFAM" id="SSF50249">
    <property type="entry name" value="Nucleic acid-binding proteins"/>
    <property type="match status" value="1"/>
</dbReference>
<proteinExistence type="inferred from homology"/>
<evidence type="ECO:0000256" key="2">
    <source>
        <dbReference type="ARBA" id="ARBA00012727"/>
    </source>
</evidence>
<comment type="caution">
    <text evidence="7">The sequence shown here is derived from an EMBL/GenBank/DDBJ whole genome shotgun (WGS) entry which is preliminary data.</text>
</comment>
<feature type="domain" description="ATP-dependent DNA ligase family profile" evidence="5">
    <location>
        <begin position="18"/>
        <end position="193"/>
    </location>
</feature>
<feature type="domain" description="DNA ligase ATP-dependent C-terminal" evidence="6">
    <location>
        <begin position="210"/>
        <end position="304"/>
    </location>
</feature>
<comment type="catalytic activity">
    <reaction evidence="4">
        <text>ATP + (deoxyribonucleotide)n-3'-hydroxyl + 5'-phospho-(deoxyribonucleotide)m = (deoxyribonucleotide)n+m + AMP + diphosphate.</text>
        <dbReference type="EC" id="6.5.1.1"/>
    </reaction>
</comment>
<accession>A0A543B3U7</accession>
<keyword evidence="8" id="KW-1185">Reference proteome</keyword>
<dbReference type="Gene3D" id="3.30.470.30">
    <property type="entry name" value="DNA ligase/mRNA capping enzyme"/>
    <property type="match status" value="1"/>
</dbReference>
<dbReference type="GO" id="GO:0003910">
    <property type="term" value="F:DNA ligase (ATP) activity"/>
    <property type="evidence" value="ECO:0007669"/>
    <property type="project" value="UniProtKB-EC"/>
</dbReference>
<dbReference type="InterPro" id="IPR050191">
    <property type="entry name" value="ATP-dep_DNA_ligase"/>
</dbReference>
<dbReference type="EC" id="6.5.1.1" evidence="2"/>
<dbReference type="EMBL" id="VFOW01000001">
    <property type="protein sequence ID" value="TQL79508.1"/>
    <property type="molecule type" value="Genomic_DNA"/>
</dbReference>
<comment type="similarity">
    <text evidence="1">Belongs to the ATP-dependent DNA ligase family.</text>
</comment>
<evidence type="ECO:0000313" key="7">
    <source>
        <dbReference type="EMBL" id="TQL79508.1"/>
    </source>
</evidence>
<dbReference type="PROSITE" id="PS00333">
    <property type="entry name" value="DNA_LIGASE_A2"/>
    <property type="match status" value="1"/>
</dbReference>
<dbReference type="InterPro" id="IPR012309">
    <property type="entry name" value="DNA_ligase_ATP-dep_C"/>
</dbReference>
<evidence type="ECO:0000259" key="5">
    <source>
        <dbReference type="Pfam" id="PF01068"/>
    </source>
</evidence>
<evidence type="ECO:0000256" key="1">
    <source>
        <dbReference type="ARBA" id="ARBA00007572"/>
    </source>
</evidence>
<dbReference type="GO" id="GO:0006281">
    <property type="term" value="P:DNA repair"/>
    <property type="evidence" value="ECO:0007669"/>
    <property type="project" value="InterPro"/>
</dbReference>
<dbReference type="GO" id="GO:0005524">
    <property type="term" value="F:ATP binding"/>
    <property type="evidence" value="ECO:0007669"/>
    <property type="project" value="InterPro"/>
</dbReference>
<dbReference type="GO" id="GO:0006310">
    <property type="term" value="P:DNA recombination"/>
    <property type="evidence" value="ECO:0007669"/>
    <property type="project" value="InterPro"/>
</dbReference>
<dbReference type="Gene3D" id="2.40.50.140">
    <property type="entry name" value="Nucleic acid-binding proteins"/>
    <property type="match status" value="1"/>
</dbReference>
<gene>
    <name evidence="7" type="ORF">FB566_5117</name>
</gene>
<protein>
    <recommendedName>
        <fullName evidence="2">DNA ligase (ATP)</fullName>
        <ecNumber evidence="2">6.5.1.1</ecNumber>
    </recommendedName>
</protein>
<dbReference type="InterPro" id="IPR012340">
    <property type="entry name" value="NA-bd_OB-fold"/>
</dbReference>
<dbReference type="Proteomes" id="UP000317043">
    <property type="component" value="Unassembled WGS sequence"/>
</dbReference>
<reference evidence="7 8" key="1">
    <citation type="submission" date="2019-06" db="EMBL/GenBank/DDBJ databases">
        <title>Sequencing the genomes of 1000 actinobacteria strains.</title>
        <authorList>
            <person name="Klenk H.-P."/>
        </authorList>
    </citation>
    <scope>NUCLEOTIDE SEQUENCE [LARGE SCALE GENOMIC DNA]</scope>
    <source>
        <strain evidence="7 8">DSM 45928</strain>
    </source>
</reference>
<evidence type="ECO:0000256" key="4">
    <source>
        <dbReference type="ARBA" id="ARBA00034003"/>
    </source>
</evidence>
<dbReference type="InterPro" id="IPR012310">
    <property type="entry name" value="DNA_ligase_ATP-dep_cent"/>
</dbReference>
<dbReference type="CDD" id="cd07906">
    <property type="entry name" value="Adenylation_DNA_ligase_LigD_LigC"/>
    <property type="match status" value="1"/>
</dbReference>
<dbReference type="InterPro" id="IPR016059">
    <property type="entry name" value="DNA_ligase_ATP-dep_CS"/>
</dbReference>
<dbReference type="PANTHER" id="PTHR45674">
    <property type="entry name" value="DNA LIGASE 1/3 FAMILY MEMBER"/>
    <property type="match status" value="1"/>
</dbReference>
<dbReference type="InParanoid" id="A0A543B3U7"/>
<dbReference type="Pfam" id="PF01068">
    <property type="entry name" value="DNA_ligase_A_M"/>
    <property type="match status" value="1"/>
</dbReference>
<dbReference type="AlphaFoldDB" id="A0A543B3U7"/>
<dbReference type="CDD" id="cd07971">
    <property type="entry name" value="OBF_DNA_ligase_LigD"/>
    <property type="match status" value="1"/>
</dbReference>
<dbReference type="Gene3D" id="3.30.1490.70">
    <property type="match status" value="1"/>
</dbReference>
<dbReference type="FunCoup" id="A0A543B3U7">
    <property type="interactions" value="189"/>
</dbReference>
<evidence type="ECO:0000256" key="3">
    <source>
        <dbReference type="ARBA" id="ARBA00022598"/>
    </source>
</evidence>
<dbReference type="SUPFAM" id="SSF56091">
    <property type="entry name" value="DNA ligase/mRNA capping enzyme, catalytic domain"/>
    <property type="match status" value="1"/>
</dbReference>